<proteinExistence type="predicted"/>
<gene>
    <name evidence="2" type="ORF">CYJ79_10475</name>
</gene>
<organism evidence="2 3">
    <name type="scientific">Lactobacillus crispatus</name>
    <dbReference type="NCBI Taxonomy" id="47770"/>
    <lineage>
        <taxon>Bacteria</taxon>
        <taxon>Bacillati</taxon>
        <taxon>Bacillota</taxon>
        <taxon>Bacilli</taxon>
        <taxon>Lactobacillales</taxon>
        <taxon>Lactobacillaceae</taxon>
        <taxon>Lactobacillus</taxon>
    </lineage>
</organism>
<dbReference type="EMBL" id="PKIW01000078">
    <property type="protein sequence ID" value="PLT10451.1"/>
    <property type="molecule type" value="Genomic_DNA"/>
</dbReference>
<feature type="transmembrane region" description="Helical" evidence="1">
    <location>
        <begin position="57"/>
        <end position="76"/>
    </location>
</feature>
<feature type="transmembrane region" description="Helical" evidence="1">
    <location>
        <begin position="29"/>
        <end position="51"/>
    </location>
</feature>
<evidence type="ECO:0000256" key="1">
    <source>
        <dbReference type="SAM" id="Phobius"/>
    </source>
</evidence>
<keyword evidence="1" id="KW-0812">Transmembrane</keyword>
<accession>A0A2N5KW33</accession>
<keyword evidence="1" id="KW-1133">Transmembrane helix</keyword>
<dbReference type="Proteomes" id="UP000235119">
    <property type="component" value="Unassembled WGS sequence"/>
</dbReference>
<evidence type="ECO:0000313" key="3">
    <source>
        <dbReference type="Proteomes" id="UP000235119"/>
    </source>
</evidence>
<comment type="caution">
    <text evidence="2">The sequence shown here is derived from an EMBL/GenBank/DDBJ whole genome shotgun (WGS) entry which is preliminary data.</text>
</comment>
<sequence length="91" mass="10471">MSKEEYEREYGRTKLDHVLSHMTKAFGKFLEFLAILFLPFAIVEQVCIYGTSHPDQIISLLLVLLILFTALGVRAVKKLRKSCGNKSNERR</sequence>
<reference evidence="2 3" key="1">
    <citation type="submission" date="2017-12" db="EMBL/GenBank/DDBJ databases">
        <title>Phylogenetic diversity of female urinary microbiome.</title>
        <authorList>
            <person name="Thomas-White K."/>
            <person name="Wolfe A.J."/>
        </authorList>
    </citation>
    <scope>NUCLEOTIDE SEQUENCE [LARGE SCALE GENOMIC DNA]</scope>
    <source>
        <strain evidence="2 3">UMB0085</strain>
    </source>
</reference>
<dbReference type="RefSeq" id="WP_068813596.1">
    <property type="nucleotide sequence ID" value="NZ_MAKH01000043.1"/>
</dbReference>
<keyword evidence="1" id="KW-0472">Membrane</keyword>
<evidence type="ECO:0000313" key="2">
    <source>
        <dbReference type="EMBL" id="PLT10451.1"/>
    </source>
</evidence>
<dbReference type="AlphaFoldDB" id="A0A2N5KW33"/>
<protein>
    <submittedName>
        <fullName evidence="2">Uncharacterized protein</fullName>
    </submittedName>
</protein>
<name>A0A2N5KW33_9LACO</name>